<evidence type="ECO:0000313" key="2">
    <source>
        <dbReference type="Proteomes" id="UP001196413"/>
    </source>
</evidence>
<protein>
    <submittedName>
        <fullName evidence="1">Uncharacterized protein</fullName>
    </submittedName>
</protein>
<dbReference type="Proteomes" id="UP001196413">
    <property type="component" value="Unassembled WGS sequence"/>
</dbReference>
<keyword evidence="2" id="KW-1185">Reference proteome</keyword>
<reference evidence="1" key="1">
    <citation type="submission" date="2021-06" db="EMBL/GenBank/DDBJ databases">
        <title>Parelaphostrongylus tenuis whole genome reference sequence.</title>
        <authorList>
            <person name="Garwood T.J."/>
            <person name="Larsen P.A."/>
            <person name="Fountain-Jones N.M."/>
            <person name="Garbe J.R."/>
            <person name="Macchietto M.G."/>
            <person name="Kania S.A."/>
            <person name="Gerhold R.W."/>
            <person name="Richards J.E."/>
            <person name="Wolf T.M."/>
        </authorList>
    </citation>
    <scope>NUCLEOTIDE SEQUENCE</scope>
    <source>
        <strain evidence="1">MNPRO001-30</strain>
        <tissue evidence="1">Meninges</tissue>
    </source>
</reference>
<comment type="caution">
    <text evidence="1">The sequence shown here is derived from an EMBL/GenBank/DDBJ whole genome shotgun (WGS) entry which is preliminary data.</text>
</comment>
<accession>A0AAD5MTL9</accession>
<proteinExistence type="predicted"/>
<name>A0AAD5MTL9_PARTN</name>
<gene>
    <name evidence="1" type="ORF">KIN20_024540</name>
</gene>
<sequence length="409" mass="46671">MKYFTTIAIVTENITVLVGFNIAQADTYGEFPVFIRIGSYRCRAEKLRSLTAAAVIAVSKLKDISFVLDWISISSLESVRENHIHGVLLLISFILETSICDQVKGRVRGILVKLSQSKLWLKWCDMNKNIFLQLCNTVCLNFLDFTTAIDTSELVLTKRPLAKALLLRDTDEAHLFSDLELRLEFYRHVQVFGRSIKNFKSVLNFVINDLHNCVNERDASCILDVIYFNKDLFSATDFAAVTECILLRLEKQWRMPITISKARRLLAFISDEITTSDDELRWLKSCISVEEEVCKRIALQVGAHHLKYGIDNRLLVHMHAFLQDDDVRIREEASSILSPIVSKVNIVLNPTVCYWLITDLMPSSKEETTEHEEVSISKEVLYDVCSSSPYAESGYFGDYTDVKVMVNAL</sequence>
<organism evidence="1 2">
    <name type="scientific">Parelaphostrongylus tenuis</name>
    <name type="common">Meningeal worm</name>
    <dbReference type="NCBI Taxonomy" id="148309"/>
    <lineage>
        <taxon>Eukaryota</taxon>
        <taxon>Metazoa</taxon>
        <taxon>Ecdysozoa</taxon>
        <taxon>Nematoda</taxon>
        <taxon>Chromadorea</taxon>
        <taxon>Rhabditida</taxon>
        <taxon>Rhabditina</taxon>
        <taxon>Rhabditomorpha</taxon>
        <taxon>Strongyloidea</taxon>
        <taxon>Metastrongylidae</taxon>
        <taxon>Parelaphostrongylus</taxon>
    </lineage>
</organism>
<dbReference type="AlphaFoldDB" id="A0AAD5MTL9"/>
<evidence type="ECO:0000313" key="1">
    <source>
        <dbReference type="EMBL" id="KAJ1364440.1"/>
    </source>
</evidence>
<dbReference type="EMBL" id="JAHQIW010004978">
    <property type="protein sequence ID" value="KAJ1364440.1"/>
    <property type="molecule type" value="Genomic_DNA"/>
</dbReference>